<sequence length="253" mass="27053">MSAKKLFGLVLVAAVVAMGLKEISAITPTDDKQAGWMADVLSSTGTELDILWYTRFMAELDALEARLDSITASVQHAQTQTPNAVAYITDAVANTTAKLPDLQALHDSLNITDDTMVAFSTGDGSITYNYGSTNPIDLTPATPDYNTGAYDEASSTFVAPRDGLYLFILRTTVGYSVNVEMLLNGVEVITAANSGGYYDIKMRVAIRFLSAGDYVALYSGGTGSGTVYQSNGLFFSGLLLTGNKKLMPDFRNV</sequence>
<comment type="caution">
    <text evidence="3">The sequence shown here is derived from an EMBL/GenBank/DDBJ whole genome shotgun (WGS) entry which is preliminary data.</text>
</comment>
<name>A0ABD0M467_9CAEN</name>
<feature type="domain" description="C1q" evidence="2">
    <location>
        <begin position="110"/>
        <end position="243"/>
    </location>
</feature>
<dbReference type="Proteomes" id="UP001519460">
    <property type="component" value="Unassembled WGS sequence"/>
</dbReference>
<feature type="chain" id="PRO_5044860100" description="C1q domain-containing protein" evidence="1">
    <location>
        <begin position="26"/>
        <end position="253"/>
    </location>
</feature>
<feature type="signal peptide" evidence="1">
    <location>
        <begin position="1"/>
        <end position="25"/>
    </location>
</feature>
<dbReference type="AlphaFoldDB" id="A0ABD0M467"/>
<organism evidence="3 4">
    <name type="scientific">Batillaria attramentaria</name>
    <dbReference type="NCBI Taxonomy" id="370345"/>
    <lineage>
        <taxon>Eukaryota</taxon>
        <taxon>Metazoa</taxon>
        <taxon>Spiralia</taxon>
        <taxon>Lophotrochozoa</taxon>
        <taxon>Mollusca</taxon>
        <taxon>Gastropoda</taxon>
        <taxon>Caenogastropoda</taxon>
        <taxon>Sorbeoconcha</taxon>
        <taxon>Cerithioidea</taxon>
        <taxon>Batillariidae</taxon>
        <taxon>Batillaria</taxon>
    </lineage>
</organism>
<dbReference type="SUPFAM" id="SSF49842">
    <property type="entry name" value="TNF-like"/>
    <property type="match status" value="1"/>
</dbReference>
<keyword evidence="4" id="KW-1185">Reference proteome</keyword>
<gene>
    <name evidence="3" type="ORF">BaRGS_00002552</name>
</gene>
<dbReference type="InterPro" id="IPR001073">
    <property type="entry name" value="C1q_dom"/>
</dbReference>
<evidence type="ECO:0000259" key="2">
    <source>
        <dbReference type="SMART" id="SM00110"/>
    </source>
</evidence>
<dbReference type="SMART" id="SM00110">
    <property type="entry name" value="C1Q"/>
    <property type="match status" value="1"/>
</dbReference>
<evidence type="ECO:0000313" key="4">
    <source>
        <dbReference type="Proteomes" id="UP001519460"/>
    </source>
</evidence>
<keyword evidence="1" id="KW-0732">Signal</keyword>
<dbReference type="InterPro" id="IPR008983">
    <property type="entry name" value="Tumour_necrosis_fac-like_dom"/>
</dbReference>
<proteinExistence type="predicted"/>
<dbReference type="Gene3D" id="2.60.120.40">
    <property type="match status" value="1"/>
</dbReference>
<protein>
    <recommendedName>
        <fullName evidence="2">C1q domain-containing protein</fullName>
    </recommendedName>
</protein>
<accession>A0ABD0M467</accession>
<evidence type="ECO:0000256" key="1">
    <source>
        <dbReference type="SAM" id="SignalP"/>
    </source>
</evidence>
<evidence type="ECO:0000313" key="3">
    <source>
        <dbReference type="EMBL" id="KAK7506440.1"/>
    </source>
</evidence>
<dbReference type="EMBL" id="JACVVK020000007">
    <property type="protein sequence ID" value="KAK7506440.1"/>
    <property type="molecule type" value="Genomic_DNA"/>
</dbReference>
<reference evidence="3 4" key="1">
    <citation type="journal article" date="2023" name="Sci. Data">
        <title>Genome assembly of the Korean intertidal mud-creeper Batillaria attramentaria.</title>
        <authorList>
            <person name="Patra A.K."/>
            <person name="Ho P.T."/>
            <person name="Jun S."/>
            <person name="Lee S.J."/>
            <person name="Kim Y."/>
            <person name="Won Y.J."/>
        </authorList>
    </citation>
    <scope>NUCLEOTIDE SEQUENCE [LARGE SCALE GENOMIC DNA]</scope>
    <source>
        <strain evidence="3">Wonlab-2016</strain>
    </source>
</reference>